<dbReference type="KEGG" id="pdis:D8B20_08295"/>
<organism evidence="1 2">
    <name type="scientific">Candidatus Pantoea soli</name>
    <dbReference type="NCBI Taxonomy" id="3098669"/>
    <lineage>
        <taxon>Bacteria</taxon>
        <taxon>Pseudomonadati</taxon>
        <taxon>Pseudomonadota</taxon>
        <taxon>Gammaproteobacteria</taxon>
        <taxon>Enterobacterales</taxon>
        <taxon>Erwiniaceae</taxon>
        <taxon>Pantoea</taxon>
    </lineage>
</organism>
<protein>
    <submittedName>
        <fullName evidence="1">AAA family ATPase</fullName>
    </submittedName>
</protein>
<proteinExistence type="predicted"/>
<keyword evidence="2" id="KW-1185">Reference proteome</keyword>
<dbReference type="PANTHER" id="PTHR37816">
    <property type="entry name" value="YALI0E33011P"/>
    <property type="match status" value="1"/>
</dbReference>
<dbReference type="OrthoDB" id="5296079at2"/>
<evidence type="ECO:0000313" key="2">
    <source>
        <dbReference type="Proteomes" id="UP000319411"/>
    </source>
</evidence>
<dbReference type="SUPFAM" id="SSF52540">
    <property type="entry name" value="P-loop containing nucleoside triphosphate hydrolases"/>
    <property type="match status" value="1"/>
</dbReference>
<dbReference type="AlphaFoldDB" id="A0A518XCH2"/>
<reference evidence="1 2" key="1">
    <citation type="submission" date="2018-10" db="EMBL/GenBank/DDBJ databases">
        <title>Genome Sequencing of Pantoea dispersa DSM 32899.</title>
        <authorList>
            <person name="Nawrath M."/>
            <person name="Ottenheim C."/>
            <person name="Wilm A."/>
            <person name="Zimmermann W."/>
            <person name="Wu J.C."/>
        </authorList>
    </citation>
    <scope>NUCLEOTIDE SEQUENCE [LARGE SCALE GENOMIC DNA]</scope>
    <source>
        <strain evidence="1 2">DSM 32899</strain>
    </source>
</reference>
<evidence type="ECO:0000313" key="1">
    <source>
        <dbReference type="EMBL" id="QDY41888.1"/>
    </source>
</evidence>
<dbReference type="PANTHER" id="PTHR37816:SF1">
    <property type="entry name" value="TOXIN"/>
    <property type="match status" value="1"/>
</dbReference>
<gene>
    <name evidence="1" type="ORF">D8B20_08295</name>
</gene>
<dbReference type="InterPro" id="IPR027417">
    <property type="entry name" value="P-loop_NTPase"/>
</dbReference>
<accession>A0A518XCH2</accession>
<dbReference type="InterPro" id="IPR052922">
    <property type="entry name" value="Cytidylate_Kinase-2"/>
</dbReference>
<name>A0A518XCH2_9GAMM</name>
<dbReference type="RefSeq" id="WP_145888417.1">
    <property type="nucleotide sequence ID" value="NZ_CP032702.1"/>
</dbReference>
<dbReference type="Gene3D" id="3.40.50.300">
    <property type="entry name" value="P-loop containing nucleotide triphosphate hydrolases"/>
    <property type="match status" value="1"/>
</dbReference>
<sequence length="183" mass="20850">MHSVPSLASFGPRICILGPSNSGKSTLARAIARQRGFPLIHLDQLYHLPDTHWQAREEAEFRHLHRTAAAGECWVMDGNYVRTLPERLPRATGLILLDIHPARSFLRYLRRTLLDAQRVGGVVPAGQRERLSWEMTRYLLFTAPAHRPRNRQLYASWTQPKLMLASPAALHACYQQWGLSRAP</sequence>
<dbReference type="Proteomes" id="UP000319411">
    <property type="component" value="Chromosome"/>
</dbReference>
<dbReference type="EMBL" id="CP032702">
    <property type="protein sequence ID" value="QDY41888.1"/>
    <property type="molecule type" value="Genomic_DNA"/>
</dbReference>